<reference evidence="4" key="1">
    <citation type="submission" date="2022-06" db="EMBL/GenBank/DDBJ databases">
        <title>Aquibacillus sp. a new bacterium isolated from soil saline samples.</title>
        <authorList>
            <person name="Galisteo C."/>
            <person name="De La Haba R."/>
            <person name="Sanchez-Porro C."/>
            <person name="Ventosa A."/>
        </authorList>
    </citation>
    <scope>NUCLEOTIDE SEQUENCE</scope>
    <source>
        <strain evidence="4">3ASR75-54</strain>
    </source>
</reference>
<feature type="binding site" evidence="2">
    <location>
        <position position="107"/>
    </location>
    <ligand>
        <name>prephenate</name>
        <dbReference type="ChEBI" id="CHEBI:29934"/>
    </ligand>
</feature>
<keyword evidence="2 3" id="KW-0028">Amino-acid biosynthesis</keyword>
<keyword evidence="3 4" id="KW-0413">Isomerase</keyword>
<organism evidence="4 5">
    <name type="scientific">Aquibacillus salsiterrae</name>
    <dbReference type="NCBI Taxonomy" id="2950439"/>
    <lineage>
        <taxon>Bacteria</taxon>
        <taxon>Bacillati</taxon>
        <taxon>Bacillota</taxon>
        <taxon>Bacilli</taxon>
        <taxon>Bacillales</taxon>
        <taxon>Bacillaceae</taxon>
        <taxon>Aquibacillus</taxon>
    </lineage>
</organism>
<dbReference type="Gene3D" id="3.30.1330.40">
    <property type="entry name" value="RutC-like"/>
    <property type="match status" value="1"/>
</dbReference>
<proteinExistence type="predicted"/>
<evidence type="ECO:0000256" key="2">
    <source>
        <dbReference type="PIRSR" id="PIRSR005965-1"/>
    </source>
</evidence>
<accession>A0A9X4ADL5</accession>
<evidence type="ECO:0000313" key="5">
    <source>
        <dbReference type="Proteomes" id="UP001145069"/>
    </source>
</evidence>
<evidence type="ECO:0000256" key="1">
    <source>
        <dbReference type="NCBIfam" id="TIGR01796"/>
    </source>
</evidence>
<comment type="caution">
    <text evidence="4">The sequence shown here is derived from an EMBL/GenBank/DDBJ whole genome shotgun (WGS) entry which is preliminary data.</text>
</comment>
<dbReference type="SUPFAM" id="SSF55298">
    <property type="entry name" value="YjgF-like"/>
    <property type="match status" value="1"/>
</dbReference>
<dbReference type="PROSITE" id="PS51167">
    <property type="entry name" value="CHORISMATE_MUT_1"/>
    <property type="match status" value="1"/>
</dbReference>
<protein>
    <recommendedName>
        <fullName evidence="1 3">chorismate mutase</fullName>
        <ecNumber evidence="1 3">5.4.99.5</ecNumber>
    </recommendedName>
</protein>
<sequence>MIRGIRGATTVEKNDETEIVQNTRQLVEEIVEQNNVKPEDIASVLISVTSDLNAGFPAKALRLIEGWTYVPVMCMKEIEVPGSLAKCIRVMMTVNTTINQQDITHVYQKNATVLRPDLSSQTEKN</sequence>
<dbReference type="GO" id="GO:0009073">
    <property type="term" value="P:aromatic amino acid family biosynthetic process"/>
    <property type="evidence" value="ECO:0007669"/>
    <property type="project" value="UniProtKB-UniRule"/>
</dbReference>
<feature type="binding site" evidence="2">
    <location>
        <position position="6"/>
    </location>
    <ligand>
        <name>prephenate</name>
        <dbReference type="ChEBI" id="CHEBI:29934"/>
    </ligand>
</feature>
<dbReference type="Pfam" id="PF07736">
    <property type="entry name" value="CM_1"/>
    <property type="match status" value="1"/>
</dbReference>
<dbReference type="EC" id="5.4.99.5" evidence="1 3"/>
<evidence type="ECO:0000313" key="4">
    <source>
        <dbReference type="EMBL" id="MDC3415374.1"/>
    </source>
</evidence>
<dbReference type="AlphaFoldDB" id="A0A9X4ADL5"/>
<dbReference type="InterPro" id="IPR035959">
    <property type="entry name" value="RutC-like_sf"/>
</dbReference>
<dbReference type="GO" id="GO:0046417">
    <property type="term" value="P:chorismate metabolic process"/>
    <property type="evidence" value="ECO:0007669"/>
    <property type="project" value="TreeGrafter"/>
</dbReference>
<dbReference type="NCBIfam" id="TIGR01796">
    <property type="entry name" value="CM_mono_aroH"/>
    <property type="match status" value="1"/>
</dbReference>
<dbReference type="PANTHER" id="PTHR21164">
    <property type="entry name" value="CHORISMATE MUTASE"/>
    <property type="match status" value="1"/>
</dbReference>
<feature type="binding site" evidence="2">
    <location>
        <position position="89"/>
    </location>
    <ligand>
        <name>prephenate</name>
        <dbReference type="ChEBI" id="CHEBI:29934"/>
    </ligand>
</feature>
<comment type="catalytic activity">
    <reaction evidence="3">
        <text>chorismate = prephenate</text>
        <dbReference type="Rhea" id="RHEA:13897"/>
        <dbReference type="ChEBI" id="CHEBI:29748"/>
        <dbReference type="ChEBI" id="CHEBI:29934"/>
        <dbReference type="EC" id="5.4.99.5"/>
    </reaction>
</comment>
<gene>
    <name evidence="4" type="primary">aroH</name>
    <name evidence="4" type="ORF">NC799_00400</name>
</gene>
<name>A0A9X4ADL5_9BACI</name>
<dbReference type="EMBL" id="JAMQKC010000001">
    <property type="protein sequence ID" value="MDC3415374.1"/>
    <property type="molecule type" value="Genomic_DNA"/>
</dbReference>
<keyword evidence="5" id="KW-1185">Reference proteome</keyword>
<dbReference type="PIRSF" id="PIRSF005965">
    <property type="entry name" value="Chor_mut_AroH"/>
    <property type="match status" value="1"/>
</dbReference>
<evidence type="ECO:0000256" key="3">
    <source>
        <dbReference type="PROSITE-ProRule" id="PRU00514"/>
    </source>
</evidence>
<dbReference type="RefSeq" id="WP_272444341.1">
    <property type="nucleotide sequence ID" value="NZ_JAMQKC010000001.1"/>
</dbReference>
<dbReference type="InterPro" id="IPR008243">
    <property type="entry name" value="Chorismate_mutase_AroH"/>
</dbReference>
<dbReference type="PANTHER" id="PTHR21164:SF0">
    <property type="entry name" value="CHORISMATE MUTASE AROH"/>
    <property type="match status" value="1"/>
</dbReference>
<dbReference type="GO" id="GO:0008652">
    <property type="term" value="P:amino acid biosynthetic process"/>
    <property type="evidence" value="ECO:0007669"/>
    <property type="project" value="UniProtKB-UniRule"/>
</dbReference>
<keyword evidence="2 3" id="KW-0057">Aromatic amino acid biosynthesis</keyword>
<dbReference type="Proteomes" id="UP001145069">
    <property type="component" value="Unassembled WGS sequence"/>
</dbReference>
<dbReference type="GO" id="GO:0004106">
    <property type="term" value="F:chorismate mutase activity"/>
    <property type="evidence" value="ECO:0007669"/>
    <property type="project" value="UniProtKB-UniRule"/>
</dbReference>
<dbReference type="CDD" id="cd02185">
    <property type="entry name" value="AroH"/>
    <property type="match status" value="1"/>
</dbReference>